<reference evidence="2" key="1">
    <citation type="submission" date="2020-05" db="EMBL/GenBank/DDBJ databases">
        <authorList>
            <person name="Chiriac C."/>
            <person name="Salcher M."/>
            <person name="Ghai R."/>
            <person name="Kavagutti S V."/>
        </authorList>
    </citation>
    <scope>NUCLEOTIDE SEQUENCE</scope>
</reference>
<organism evidence="2">
    <name type="scientific">freshwater metagenome</name>
    <dbReference type="NCBI Taxonomy" id="449393"/>
    <lineage>
        <taxon>unclassified sequences</taxon>
        <taxon>metagenomes</taxon>
        <taxon>ecological metagenomes</taxon>
    </lineage>
</organism>
<evidence type="ECO:0000313" key="2">
    <source>
        <dbReference type="EMBL" id="CAB4603760.1"/>
    </source>
</evidence>
<proteinExistence type="predicted"/>
<dbReference type="SUPFAM" id="SSF46955">
    <property type="entry name" value="Putative DNA-binding domain"/>
    <property type="match status" value="1"/>
</dbReference>
<feature type="domain" description="Helix-turn-helix" evidence="1">
    <location>
        <begin position="1"/>
        <end position="49"/>
    </location>
</feature>
<dbReference type="EMBL" id="CAEZSR010000371">
    <property type="protein sequence ID" value="CAB4603760.1"/>
    <property type="molecule type" value="Genomic_DNA"/>
</dbReference>
<name>A0A6J6GTY4_9ZZZZ</name>
<accession>A0A6J6GTY4</accession>
<dbReference type="GO" id="GO:0003677">
    <property type="term" value="F:DNA binding"/>
    <property type="evidence" value="ECO:0007669"/>
    <property type="project" value="InterPro"/>
</dbReference>
<evidence type="ECO:0000259" key="1">
    <source>
        <dbReference type="Pfam" id="PF12728"/>
    </source>
</evidence>
<dbReference type="NCBIfam" id="TIGR01764">
    <property type="entry name" value="excise"/>
    <property type="match status" value="1"/>
</dbReference>
<dbReference type="AlphaFoldDB" id="A0A6J6GTY4"/>
<gene>
    <name evidence="2" type="ORF">UFOPK1493_04513</name>
</gene>
<protein>
    <submittedName>
        <fullName evidence="2">Unannotated protein</fullName>
    </submittedName>
</protein>
<dbReference type="InterPro" id="IPR036388">
    <property type="entry name" value="WH-like_DNA-bd_sf"/>
</dbReference>
<sequence length="61" mass="7219">MLDVVELAARLGVTERFVRRLVHERRIPFYKVGALLRFDVADVEQWLAMHRVEPPRHLGPR</sequence>
<dbReference type="Gene3D" id="1.10.10.10">
    <property type="entry name" value="Winged helix-like DNA-binding domain superfamily/Winged helix DNA-binding domain"/>
    <property type="match status" value="1"/>
</dbReference>
<dbReference type="InterPro" id="IPR041657">
    <property type="entry name" value="HTH_17"/>
</dbReference>
<dbReference type="Pfam" id="PF12728">
    <property type="entry name" value="HTH_17"/>
    <property type="match status" value="1"/>
</dbReference>
<dbReference type="InterPro" id="IPR010093">
    <property type="entry name" value="SinI_DNA-bd"/>
</dbReference>
<dbReference type="InterPro" id="IPR009061">
    <property type="entry name" value="DNA-bd_dom_put_sf"/>
</dbReference>